<dbReference type="EMBL" id="KI548761">
    <property type="protein sequence ID" value="ESW35860.1"/>
    <property type="molecule type" value="Genomic_DNA"/>
</dbReference>
<dbReference type="SMR" id="V7D2U2"/>
<dbReference type="InterPro" id="IPR002110">
    <property type="entry name" value="Ankyrin_rpt"/>
</dbReference>
<feature type="region of interest" description="Disordered" evidence="3">
    <location>
        <begin position="1"/>
        <end position="27"/>
    </location>
</feature>
<dbReference type="InterPro" id="IPR036770">
    <property type="entry name" value="Ankyrin_rpt-contain_sf"/>
</dbReference>
<protein>
    <submittedName>
        <fullName evidence="4">Uncharacterized protein</fullName>
    </submittedName>
</protein>
<dbReference type="PANTHER" id="PTHR24121:SF22">
    <property type="entry name" value="PROTEIN ACCELERATED CELL DEATH 6-LIKE"/>
    <property type="match status" value="1"/>
</dbReference>
<dbReference type="OrthoDB" id="1847170at2759"/>
<dbReference type="Gene3D" id="1.25.40.20">
    <property type="entry name" value="Ankyrin repeat-containing domain"/>
    <property type="match status" value="1"/>
</dbReference>
<evidence type="ECO:0000256" key="1">
    <source>
        <dbReference type="ARBA" id="ARBA00004413"/>
    </source>
</evidence>
<feature type="repeat" description="ANK" evidence="2">
    <location>
        <begin position="113"/>
        <end position="134"/>
    </location>
</feature>
<dbReference type="GO" id="GO:0005886">
    <property type="term" value="C:plasma membrane"/>
    <property type="evidence" value="ECO:0007669"/>
    <property type="project" value="UniProtKB-SubCell"/>
</dbReference>
<dbReference type="SUPFAM" id="SSF48403">
    <property type="entry name" value="Ankyrin repeat"/>
    <property type="match status" value="1"/>
</dbReference>
<evidence type="ECO:0000313" key="4">
    <source>
        <dbReference type="EMBL" id="ESW35860.1"/>
    </source>
</evidence>
<organism evidence="4">
    <name type="scientific">Phaseolus vulgaris</name>
    <name type="common">Kidney bean</name>
    <name type="synonym">French bean</name>
    <dbReference type="NCBI Taxonomy" id="3885"/>
    <lineage>
        <taxon>Eukaryota</taxon>
        <taxon>Viridiplantae</taxon>
        <taxon>Streptophyta</taxon>
        <taxon>Embryophyta</taxon>
        <taxon>Tracheophyta</taxon>
        <taxon>Spermatophyta</taxon>
        <taxon>Magnoliopsida</taxon>
        <taxon>eudicotyledons</taxon>
        <taxon>Gunneridae</taxon>
        <taxon>Pentapetalae</taxon>
        <taxon>rosids</taxon>
        <taxon>fabids</taxon>
        <taxon>Fabales</taxon>
        <taxon>Fabaceae</taxon>
        <taxon>Papilionoideae</taxon>
        <taxon>50 kb inversion clade</taxon>
        <taxon>NPAAA clade</taxon>
        <taxon>indigoferoid/millettioid clade</taxon>
        <taxon>Phaseoleae</taxon>
        <taxon>Phaseolus</taxon>
    </lineage>
</organism>
<gene>
    <name evidence="4" type="ORF">PHAVU_L009700g</name>
</gene>
<reference evidence="4" key="1">
    <citation type="submission" date="2013-04" db="EMBL/GenBank/DDBJ databases">
        <authorList>
            <person name="Schmutz J."/>
            <person name="McClean P."/>
            <person name="Shu S."/>
            <person name="Cregan P."/>
            <person name="Rokhsar D."/>
            <person name="Jackson S."/>
        </authorList>
    </citation>
    <scope>NUCLEOTIDE SEQUENCE</scope>
</reference>
<name>V7D2U2_PHAVU</name>
<dbReference type="STRING" id="3885.V7D2U2"/>
<dbReference type="PROSITE" id="PS50088">
    <property type="entry name" value="ANK_REPEAT"/>
    <property type="match status" value="2"/>
</dbReference>
<dbReference type="AlphaFoldDB" id="V7D2U2"/>
<proteinExistence type="predicted"/>
<dbReference type="PANTHER" id="PTHR24121">
    <property type="entry name" value="NO MECHANORECEPTOR POTENTIAL C, ISOFORM D-RELATED"/>
    <property type="match status" value="1"/>
</dbReference>
<feature type="repeat" description="ANK" evidence="2">
    <location>
        <begin position="78"/>
        <end position="102"/>
    </location>
</feature>
<sequence length="228" mass="25622">MDFPSGGEIMEDVENNYIGGENNDEENRIEISEERSEEVQAHGWCLLPKRTYDSIKEKEDESWREIIDDQTLKQKSPGGNTVLHVAALYGNDRCVERILEIGPAELLIALNNNGDTPLHVAARAGKISTLHKLVAPLLRNLNSQQAKMVILVINKQRNTLFHEALLNGHKNVMEILDSSPPGFRKLVELEVFACTNYQDKSVLQLAFERGYEDIVDDGLTRIIPGMEG</sequence>
<evidence type="ECO:0000256" key="3">
    <source>
        <dbReference type="SAM" id="MobiDB-lite"/>
    </source>
</evidence>
<accession>V7D2U2</accession>
<dbReference type="SMART" id="SM00248">
    <property type="entry name" value="ANK"/>
    <property type="match status" value="3"/>
</dbReference>
<dbReference type="Gramene" id="ESW35860">
    <property type="protein sequence ID" value="ESW35860"/>
    <property type="gene ID" value="PHAVU_L009700g"/>
</dbReference>
<evidence type="ECO:0000256" key="2">
    <source>
        <dbReference type="PROSITE-ProRule" id="PRU00023"/>
    </source>
</evidence>
<keyword evidence="2" id="KW-0040">ANK repeat</keyword>
<dbReference type="Pfam" id="PF12796">
    <property type="entry name" value="Ank_2"/>
    <property type="match status" value="1"/>
</dbReference>
<comment type="subcellular location">
    <subcellularLocation>
        <location evidence="1">Cell membrane</location>
        <topology evidence="1">Peripheral membrane protein</topology>
        <orientation evidence="1">Cytoplasmic side</orientation>
    </subcellularLocation>
</comment>
<dbReference type="PROSITE" id="PS50297">
    <property type="entry name" value="ANK_REP_REGION"/>
    <property type="match status" value="2"/>
</dbReference>